<sequence length="75" mass="8514">MAYFCPHRKRHERVFQSCATHGHVAWPCVPCIEIKIKSVCSTRFHTRACDLAVLHKSVYPTGLARPSTWLAHGLV</sequence>
<dbReference type="Proteomes" id="UP000032142">
    <property type="component" value="Unassembled WGS sequence"/>
</dbReference>
<dbReference type="EMBL" id="JRRC01409383">
    <property type="protein sequence ID" value="KHG04324.1"/>
    <property type="molecule type" value="Genomic_DNA"/>
</dbReference>
<reference evidence="2" key="1">
    <citation type="submission" date="2014-09" db="EMBL/GenBank/DDBJ databases">
        <authorList>
            <person name="Mudge J."/>
            <person name="Ramaraj T."/>
            <person name="Lindquist I.E."/>
            <person name="Bharti A.K."/>
            <person name="Sundararajan A."/>
            <person name="Cameron C.T."/>
            <person name="Woodward J.E."/>
            <person name="May G.D."/>
            <person name="Brubaker C."/>
            <person name="Broadhvest J."/>
            <person name="Wilkins T.A."/>
        </authorList>
    </citation>
    <scope>NUCLEOTIDE SEQUENCE</scope>
    <source>
        <strain evidence="2">cv. AKA8401</strain>
    </source>
</reference>
<gene>
    <name evidence="1" type="ORF">F383_29811</name>
</gene>
<protein>
    <submittedName>
        <fullName evidence="1">Uncharacterized protein</fullName>
    </submittedName>
</protein>
<keyword evidence="2" id="KW-1185">Reference proteome</keyword>
<proteinExistence type="predicted"/>
<name>A0A0B0MXY3_GOSAR</name>
<evidence type="ECO:0000313" key="1">
    <source>
        <dbReference type="EMBL" id="KHG04324.1"/>
    </source>
</evidence>
<dbReference type="AlphaFoldDB" id="A0A0B0MXY3"/>
<comment type="caution">
    <text evidence="1">The sequence shown here is derived from an EMBL/GenBank/DDBJ whole genome shotgun (WGS) entry which is preliminary data.</text>
</comment>
<evidence type="ECO:0000313" key="2">
    <source>
        <dbReference type="Proteomes" id="UP000032142"/>
    </source>
</evidence>
<organism evidence="1 2">
    <name type="scientific">Gossypium arboreum</name>
    <name type="common">Tree cotton</name>
    <name type="synonym">Gossypium nanking</name>
    <dbReference type="NCBI Taxonomy" id="29729"/>
    <lineage>
        <taxon>Eukaryota</taxon>
        <taxon>Viridiplantae</taxon>
        <taxon>Streptophyta</taxon>
        <taxon>Embryophyta</taxon>
        <taxon>Tracheophyta</taxon>
        <taxon>Spermatophyta</taxon>
        <taxon>Magnoliopsida</taxon>
        <taxon>eudicotyledons</taxon>
        <taxon>Gunneridae</taxon>
        <taxon>Pentapetalae</taxon>
        <taxon>rosids</taxon>
        <taxon>malvids</taxon>
        <taxon>Malvales</taxon>
        <taxon>Malvaceae</taxon>
        <taxon>Malvoideae</taxon>
        <taxon>Gossypium</taxon>
    </lineage>
</organism>
<accession>A0A0B0MXY3</accession>